<name>A0A1F7XC83_9BACT</name>
<sequence length="90" mass="10047">MKGERLFMVSKNLTKVEFIAEEFVWSNEEGKPLVTSGLSLRDRSPFSLGTKVASTVKEGEVSITAFKGIGKEIKTHFQSGVNFQRIPRRG</sequence>
<protein>
    <submittedName>
        <fullName evidence="1">Uncharacterized protein</fullName>
    </submittedName>
</protein>
<dbReference type="AlphaFoldDB" id="A0A1F7XC83"/>
<evidence type="ECO:0000313" key="1">
    <source>
        <dbReference type="EMBL" id="OGM12616.1"/>
    </source>
</evidence>
<proteinExistence type="predicted"/>
<comment type="caution">
    <text evidence="1">The sequence shown here is derived from an EMBL/GenBank/DDBJ whole genome shotgun (WGS) entry which is preliminary data.</text>
</comment>
<organism evidence="1 2">
    <name type="scientific">Candidatus Woesebacteria bacterium RBG_16_39_8b</name>
    <dbReference type="NCBI Taxonomy" id="1802482"/>
    <lineage>
        <taxon>Bacteria</taxon>
        <taxon>Candidatus Woeseibacteriota</taxon>
    </lineage>
</organism>
<gene>
    <name evidence="1" type="ORF">A2V80_02250</name>
</gene>
<evidence type="ECO:0000313" key="2">
    <source>
        <dbReference type="Proteomes" id="UP000179013"/>
    </source>
</evidence>
<dbReference type="EMBL" id="MGFU01000025">
    <property type="protein sequence ID" value="OGM12616.1"/>
    <property type="molecule type" value="Genomic_DNA"/>
</dbReference>
<reference evidence="1 2" key="1">
    <citation type="journal article" date="2016" name="Nat. Commun.">
        <title>Thousands of microbial genomes shed light on interconnected biogeochemical processes in an aquifer system.</title>
        <authorList>
            <person name="Anantharaman K."/>
            <person name="Brown C.T."/>
            <person name="Hug L.A."/>
            <person name="Sharon I."/>
            <person name="Castelle C.J."/>
            <person name="Probst A.J."/>
            <person name="Thomas B.C."/>
            <person name="Singh A."/>
            <person name="Wilkins M.J."/>
            <person name="Karaoz U."/>
            <person name="Brodie E.L."/>
            <person name="Williams K.H."/>
            <person name="Hubbard S.S."/>
            <person name="Banfield J.F."/>
        </authorList>
    </citation>
    <scope>NUCLEOTIDE SEQUENCE [LARGE SCALE GENOMIC DNA]</scope>
</reference>
<accession>A0A1F7XC83</accession>
<dbReference type="Proteomes" id="UP000179013">
    <property type="component" value="Unassembled WGS sequence"/>
</dbReference>